<organism evidence="2 3">
    <name type="scientific">Hymenobacter glacieicola</name>
    <dbReference type="NCBI Taxonomy" id="1562124"/>
    <lineage>
        <taxon>Bacteria</taxon>
        <taxon>Pseudomonadati</taxon>
        <taxon>Bacteroidota</taxon>
        <taxon>Cytophagia</taxon>
        <taxon>Cytophagales</taxon>
        <taxon>Hymenobacteraceae</taxon>
        <taxon>Hymenobacter</taxon>
    </lineage>
</organism>
<accession>A0ABQ1X2A7</accession>
<dbReference type="RefSeq" id="WP_188559220.1">
    <property type="nucleotide sequence ID" value="NZ_BMGS01000010.1"/>
</dbReference>
<dbReference type="CDD" id="cd19081">
    <property type="entry name" value="AKR_AKR9C1"/>
    <property type="match status" value="1"/>
</dbReference>
<gene>
    <name evidence="2" type="ORF">GCM10011378_35650</name>
</gene>
<dbReference type="InterPro" id="IPR036812">
    <property type="entry name" value="NAD(P)_OxRdtase_dom_sf"/>
</dbReference>
<dbReference type="InterPro" id="IPR020471">
    <property type="entry name" value="AKR"/>
</dbReference>
<dbReference type="PANTHER" id="PTHR43364">
    <property type="entry name" value="NADH-SPECIFIC METHYLGLYOXAL REDUCTASE-RELATED"/>
    <property type="match status" value="1"/>
</dbReference>
<dbReference type="EMBL" id="BMGS01000010">
    <property type="protein sequence ID" value="GGG56321.1"/>
    <property type="molecule type" value="Genomic_DNA"/>
</dbReference>
<evidence type="ECO:0000259" key="1">
    <source>
        <dbReference type="Pfam" id="PF00248"/>
    </source>
</evidence>
<dbReference type="Gene3D" id="3.20.20.100">
    <property type="entry name" value="NADP-dependent oxidoreductase domain"/>
    <property type="match status" value="1"/>
</dbReference>
<name>A0ABQ1X2A7_9BACT</name>
<feature type="domain" description="NADP-dependent oxidoreductase" evidence="1">
    <location>
        <begin position="15"/>
        <end position="314"/>
    </location>
</feature>
<dbReference type="Proteomes" id="UP000601361">
    <property type="component" value="Unassembled WGS sequence"/>
</dbReference>
<dbReference type="InterPro" id="IPR023210">
    <property type="entry name" value="NADP_OxRdtase_dom"/>
</dbReference>
<reference evidence="3" key="1">
    <citation type="journal article" date="2019" name="Int. J. Syst. Evol. Microbiol.">
        <title>The Global Catalogue of Microorganisms (GCM) 10K type strain sequencing project: providing services to taxonomists for standard genome sequencing and annotation.</title>
        <authorList>
            <consortium name="The Broad Institute Genomics Platform"/>
            <consortium name="The Broad Institute Genome Sequencing Center for Infectious Disease"/>
            <person name="Wu L."/>
            <person name="Ma J."/>
        </authorList>
    </citation>
    <scope>NUCLEOTIDE SEQUENCE [LARGE SCALE GENOMIC DNA]</scope>
    <source>
        <strain evidence="3">CGMCC 1.12990</strain>
    </source>
</reference>
<dbReference type="PRINTS" id="PR00069">
    <property type="entry name" value="ALDKETRDTASE"/>
</dbReference>
<protein>
    <submittedName>
        <fullName evidence="2">Oxidoreductase</fullName>
    </submittedName>
</protein>
<proteinExistence type="predicted"/>
<evidence type="ECO:0000313" key="3">
    <source>
        <dbReference type="Proteomes" id="UP000601361"/>
    </source>
</evidence>
<sequence>MQHRELGRSGLHIAPLVLGGNVFGWTADQATSFRILDAFVAGGGNAIDTADGYSVWVPGHVGGESETIIGKWLRQRGRRDDVVLATKVGWEVNPENKGLKKDYILRAVEGSLRRMQTDYIDLYQSHKDDPTTPVEETLEAYAQLVQQGKVRVIGASNFDAARLRESVEASARLGFPRYESLQPLYNLYDRAEFEQQLLPLVQEHNIGVIPYYGLAAGFLTGKYRTAADLQKSARGGGVGQKYLNEKGLRILGALDAVAARQQATPAQVALAWILAQPGLTAPIASATSPEQVTELLKATELQLPPNDVQALNEASA</sequence>
<dbReference type="InterPro" id="IPR050523">
    <property type="entry name" value="AKR_Detox_Biosynth"/>
</dbReference>
<dbReference type="SUPFAM" id="SSF51430">
    <property type="entry name" value="NAD(P)-linked oxidoreductase"/>
    <property type="match status" value="1"/>
</dbReference>
<keyword evidence="3" id="KW-1185">Reference proteome</keyword>
<comment type="caution">
    <text evidence="2">The sequence shown here is derived from an EMBL/GenBank/DDBJ whole genome shotgun (WGS) entry which is preliminary data.</text>
</comment>
<dbReference type="Pfam" id="PF00248">
    <property type="entry name" value="Aldo_ket_red"/>
    <property type="match status" value="1"/>
</dbReference>
<evidence type="ECO:0000313" key="2">
    <source>
        <dbReference type="EMBL" id="GGG56321.1"/>
    </source>
</evidence>
<dbReference type="PANTHER" id="PTHR43364:SF6">
    <property type="entry name" value="OXIDOREDUCTASE-RELATED"/>
    <property type="match status" value="1"/>
</dbReference>